<protein>
    <recommendedName>
        <fullName evidence="1">DUF397 domain-containing protein</fullName>
    </recommendedName>
</protein>
<dbReference type="Pfam" id="PF04149">
    <property type="entry name" value="DUF397"/>
    <property type="match status" value="1"/>
</dbReference>
<keyword evidence="3" id="KW-1185">Reference proteome</keyword>
<evidence type="ECO:0000313" key="2">
    <source>
        <dbReference type="EMBL" id="GGK73448.1"/>
    </source>
</evidence>
<feature type="domain" description="DUF397" evidence="1">
    <location>
        <begin position="17"/>
        <end position="69"/>
    </location>
</feature>
<proteinExistence type="predicted"/>
<dbReference type="EMBL" id="BMNT01000006">
    <property type="protein sequence ID" value="GGK73448.1"/>
    <property type="molecule type" value="Genomic_DNA"/>
</dbReference>
<evidence type="ECO:0000313" key="3">
    <source>
        <dbReference type="Proteomes" id="UP000645217"/>
    </source>
</evidence>
<dbReference type="AlphaFoldDB" id="A0A917VF53"/>
<reference evidence="2" key="1">
    <citation type="journal article" date="2014" name="Int. J. Syst. Evol. Microbiol.">
        <title>Complete genome sequence of Corynebacterium casei LMG S-19264T (=DSM 44701T), isolated from a smear-ripened cheese.</title>
        <authorList>
            <consortium name="US DOE Joint Genome Institute (JGI-PGF)"/>
            <person name="Walter F."/>
            <person name="Albersmeier A."/>
            <person name="Kalinowski J."/>
            <person name="Ruckert C."/>
        </authorList>
    </citation>
    <scope>NUCLEOTIDE SEQUENCE</scope>
    <source>
        <strain evidence="2">JCM 13064</strain>
    </source>
</reference>
<sequence>MTCGDVSKASGGMSLVGWRKSSYSGGNGGSCVEVAALAEGRIAVRDSKNIGPVVILADTGWRSFLGELKAREVNGRGGVNRAPLG</sequence>
<accession>A0A917VF53</accession>
<reference evidence="2" key="2">
    <citation type="submission" date="2020-09" db="EMBL/GenBank/DDBJ databases">
        <authorList>
            <person name="Sun Q."/>
            <person name="Ohkuma M."/>
        </authorList>
    </citation>
    <scope>NUCLEOTIDE SEQUENCE</scope>
    <source>
        <strain evidence="2">JCM 13064</strain>
    </source>
</reference>
<organism evidence="2 3">
    <name type="scientific">Sphaerisporangium melleum</name>
    <dbReference type="NCBI Taxonomy" id="321316"/>
    <lineage>
        <taxon>Bacteria</taxon>
        <taxon>Bacillati</taxon>
        <taxon>Actinomycetota</taxon>
        <taxon>Actinomycetes</taxon>
        <taxon>Streptosporangiales</taxon>
        <taxon>Streptosporangiaceae</taxon>
        <taxon>Sphaerisporangium</taxon>
    </lineage>
</organism>
<gene>
    <name evidence="2" type="ORF">GCM10007964_15340</name>
</gene>
<name>A0A917VF53_9ACTN</name>
<evidence type="ECO:0000259" key="1">
    <source>
        <dbReference type="Pfam" id="PF04149"/>
    </source>
</evidence>
<dbReference type="InterPro" id="IPR007278">
    <property type="entry name" value="DUF397"/>
</dbReference>
<comment type="caution">
    <text evidence="2">The sequence shown here is derived from an EMBL/GenBank/DDBJ whole genome shotgun (WGS) entry which is preliminary data.</text>
</comment>
<dbReference type="Proteomes" id="UP000645217">
    <property type="component" value="Unassembled WGS sequence"/>
</dbReference>